<dbReference type="AlphaFoldDB" id="A0A381ZRT5"/>
<dbReference type="Gene3D" id="3.40.50.620">
    <property type="entry name" value="HUPs"/>
    <property type="match status" value="1"/>
</dbReference>
<dbReference type="PANTHER" id="PTHR21294:SF8">
    <property type="entry name" value="ELECTRON TRANSFER FLAVOPROTEIN SUBUNIT BETA"/>
    <property type="match status" value="1"/>
</dbReference>
<evidence type="ECO:0000256" key="2">
    <source>
        <dbReference type="ARBA" id="ARBA00022448"/>
    </source>
</evidence>
<dbReference type="Pfam" id="PF01012">
    <property type="entry name" value="ETF"/>
    <property type="match status" value="1"/>
</dbReference>
<organism evidence="5">
    <name type="scientific">marine metagenome</name>
    <dbReference type="NCBI Taxonomy" id="408172"/>
    <lineage>
        <taxon>unclassified sequences</taxon>
        <taxon>metagenomes</taxon>
        <taxon>ecological metagenomes</taxon>
    </lineage>
</organism>
<dbReference type="SMART" id="SM00893">
    <property type="entry name" value="ETF"/>
    <property type="match status" value="1"/>
</dbReference>
<evidence type="ECO:0000313" key="5">
    <source>
        <dbReference type="EMBL" id="SVA91473.1"/>
    </source>
</evidence>
<dbReference type="InterPro" id="IPR014730">
    <property type="entry name" value="ETF_a/b_N"/>
</dbReference>
<protein>
    <recommendedName>
        <fullName evidence="4">Electron transfer flavoprotein alpha/beta-subunit N-terminal domain-containing protein</fullName>
    </recommendedName>
</protein>
<dbReference type="SUPFAM" id="SSF52402">
    <property type="entry name" value="Adenine nucleotide alpha hydrolases-like"/>
    <property type="match status" value="1"/>
</dbReference>
<evidence type="ECO:0000256" key="3">
    <source>
        <dbReference type="ARBA" id="ARBA00022982"/>
    </source>
</evidence>
<dbReference type="PANTHER" id="PTHR21294">
    <property type="entry name" value="ELECTRON TRANSFER FLAVOPROTEIN BETA-SUBUNIT"/>
    <property type="match status" value="1"/>
</dbReference>
<gene>
    <name evidence="5" type="ORF">METZ01_LOCUS144327</name>
</gene>
<proteinExistence type="inferred from homology"/>
<keyword evidence="2" id="KW-0813">Transport</keyword>
<evidence type="ECO:0000256" key="1">
    <source>
        <dbReference type="ARBA" id="ARBA00007557"/>
    </source>
</evidence>
<comment type="similarity">
    <text evidence="1">Belongs to the ETF beta-subunit/FixA family.</text>
</comment>
<dbReference type="InterPro" id="IPR033948">
    <property type="entry name" value="ETF_beta_N"/>
</dbReference>
<reference evidence="5" key="1">
    <citation type="submission" date="2018-05" db="EMBL/GenBank/DDBJ databases">
        <authorList>
            <person name="Lanie J.A."/>
            <person name="Ng W.-L."/>
            <person name="Kazmierczak K.M."/>
            <person name="Andrzejewski T.M."/>
            <person name="Davidsen T.M."/>
            <person name="Wayne K.J."/>
            <person name="Tettelin H."/>
            <person name="Glass J.I."/>
            <person name="Rusch D."/>
            <person name="Podicherti R."/>
            <person name="Tsui H.-C.T."/>
            <person name="Winkler M.E."/>
        </authorList>
    </citation>
    <scope>NUCLEOTIDE SEQUENCE</scope>
</reference>
<feature type="domain" description="Electron transfer flavoprotein alpha/beta-subunit N-terminal" evidence="4">
    <location>
        <begin position="23"/>
        <end position="214"/>
    </location>
</feature>
<dbReference type="InterPro" id="IPR012255">
    <property type="entry name" value="ETF_b"/>
</dbReference>
<dbReference type="PIRSF" id="PIRSF000090">
    <property type="entry name" value="Beta-ETF"/>
    <property type="match status" value="1"/>
</dbReference>
<dbReference type="EMBL" id="UINC01022246">
    <property type="protein sequence ID" value="SVA91473.1"/>
    <property type="molecule type" value="Genomic_DNA"/>
</dbReference>
<dbReference type="CDD" id="cd01714">
    <property type="entry name" value="ETF_beta"/>
    <property type="match status" value="1"/>
</dbReference>
<evidence type="ECO:0000259" key="4">
    <source>
        <dbReference type="SMART" id="SM00893"/>
    </source>
</evidence>
<name>A0A381ZRT5_9ZZZZ</name>
<keyword evidence="3" id="KW-0249">Electron transport</keyword>
<sequence>MKIAVLVKQVPGSETALPILGNHNWIDEEQLSFVMNPPDNFAIEEALLIKERTGDGEVVIVSMGPARVQKVIREGLAKGADRGIHLEEDGQIQTDPLSIAKSISSILMDENFDLVLTGLQSDDTGMGQTGVLIGEMLGMSTGTLAMETDVQDNAIRVKRELESGWFQWVKLPLPASISIQSGLNTPRYPSLRGIMGAKKKEIKVVSPSDHQTDSISQSIDKVFVSQTSKQTEMIEGNADSAVTRIIEILKSDLKVL</sequence>
<dbReference type="InterPro" id="IPR014729">
    <property type="entry name" value="Rossmann-like_a/b/a_fold"/>
</dbReference>
<accession>A0A381ZRT5</accession>
<dbReference type="GO" id="GO:0009055">
    <property type="term" value="F:electron transfer activity"/>
    <property type="evidence" value="ECO:0007669"/>
    <property type="project" value="InterPro"/>
</dbReference>